<keyword evidence="4 8" id="KW-0479">Metal-binding</keyword>
<dbReference type="GO" id="GO:0005829">
    <property type="term" value="C:cytosol"/>
    <property type="evidence" value="ECO:0007669"/>
    <property type="project" value="TreeGrafter"/>
</dbReference>
<evidence type="ECO:0000256" key="8">
    <source>
        <dbReference type="RuleBase" id="RU366009"/>
    </source>
</evidence>
<dbReference type="GO" id="GO:0008270">
    <property type="term" value="F:zinc ion binding"/>
    <property type="evidence" value="ECO:0007669"/>
    <property type="project" value="UniProtKB-UniRule"/>
</dbReference>
<name>A0A432VYQ3_9GAMM</name>
<evidence type="ECO:0000256" key="5">
    <source>
        <dbReference type="ARBA" id="ARBA00022801"/>
    </source>
</evidence>
<dbReference type="OrthoDB" id="9787621at2"/>
<dbReference type="Proteomes" id="UP000288212">
    <property type="component" value="Unassembled WGS sequence"/>
</dbReference>
<dbReference type="CDD" id="cd01303">
    <property type="entry name" value="GDEase"/>
    <property type="match status" value="1"/>
</dbReference>
<dbReference type="AlphaFoldDB" id="A0A432VYQ3"/>
<dbReference type="NCBIfam" id="NF006679">
    <property type="entry name" value="PRK09228.1"/>
    <property type="match status" value="1"/>
</dbReference>
<evidence type="ECO:0000256" key="1">
    <source>
        <dbReference type="ARBA" id="ARBA00004984"/>
    </source>
</evidence>
<keyword evidence="11" id="KW-1185">Reference proteome</keyword>
<evidence type="ECO:0000256" key="4">
    <source>
        <dbReference type="ARBA" id="ARBA00022723"/>
    </source>
</evidence>
<organism evidence="10 11">
    <name type="scientific">Aliidiomarina haloalkalitolerans</name>
    <dbReference type="NCBI Taxonomy" id="859059"/>
    <lineage>
        <taxon>Bacteria</taxon>
        <taxon>Pseudomonadati</taxon>
        <taxon>Pseudomonadota</taxon>
        <taxon>Gammaproteobacteria</taxon>
        <taxon>Alteromonadales</taxon>
        <taxon>Idiomarinaceae</taxon>
        <taxon>Aliidiomarina</taxon>
    </lineage>
</organism>
<comment type="caution">
    <text evidence="10">The sequence shown here is derived from an EMBL/GenBank/DDBJ whole genome shotgun (WGS) entry which is preliminary data.</text>
</comment>
<gene>
    <name evidence="10" type="primary">guaD</name>
    <name evidence="10" type="ORF">CWE06_02800</name>
</gene>
<comment type="similarity">
    <text evidence="2 8">Belongs to the metallo-dependent hydrolases superfamily. ATZ/TRZ family.</text>
</comment>
<comment type="pathway">
    <text evidence="1 8">Purine metabolism; guanine degradation; xanthine from guanine: step 1/1.</text>
</comment>
<dbReference type="GO" id="GO:0008892">
    <property type="term" value="F:guanine deaminase activity"/>
    <property type="evidence" value="ECO:0007669"/>
    <property type="project" value="UniProtKB-UniRule"/>
</dbReference>
<dbReference type="SUPFAM" id="SSF51556">
    <property type="entry name" value="Metallo-dependent hydrolases"/>
    <property type="match status" value="1"/>
</dbReference>
<reference evidence="10 11" key="1">
    <citation type="journal article" date="2011" name="Front. Microbiol.">
        <title>Genomic signatures of strain selection and enhancement in Bacillus atrophaeus var. globigii, a historical biowarfare simulant.</title>
        <authorList>
            <person name="Gibbons H.S."/>
            <person name="Broomall S.M."/>
            <person name="McNew L.A."/>
            <person name="Daligault H."/>
            <person name="Chapman C."/>
            <person name="Bruce D."/>
            <person name="Karavis M."/>
            <person name="Krepps M."/>
            <person name="McGregor P.A."/>
            <person name="Hong C."/>
            <person name="Park K.H."/>
            <person name="Akmal A."/>
            <person name="Feldman A."/>
            <person name="Lin J.S."/>
            <person name="Chang W.E."/>
            <person name="Higgs B.W."/>
            <person name="Demirev P."/>
            <person name="Lindquist J."/>
            <person name="Liem A."/>
            <person name="Fochler E."/>
            <person name="Read T.D."/>
            <person name="Tapia R."/>
            <person name="Johnson S."/>
            <person name="Bishop-Lilly K.A."/>
            <person name="Detter C."/>
            <person name="Han C."/>
            <person name="Sozhamannan S."/>
            <person name="Rosenzweig C.N."/>
            <person name="Skowronski E.W."/>
        </authorList>
    </citation>
    <scope>NUCLEOTIDE SEQUENCE [LARGE SCALE GENOMIC DNA]</scope>
    <source>
        <strain evidence="10 11">AK5</strain>
    </source>
</reference>
<evidence type="ECO:0000256" key="2">
    <source>
        <dbReference type="ARBA" id="ARBA00006745"/>
    </source>
</evidence>
<keyword evidence="6 8" id="KW-0862">Zinc</keyword>
<dbReference type="Gene3D" id="2.30.40.10">
    <property type="entry name" value="Urease, subunit C, domain 1"/>
    <property type="match status" value="1"/>
</dbReference>
<feature type="domain" description="Amidohydrolase-related" evidence="9">
    <location>
        <begin position="62"/>
        <end position="421"/>
    </location>
</feature>
<dbReference type="UniPathway" id="UPA00603">
    <property type="reaction ID" value="UER00660"/>
</dbReference>
<dbReference type="NCBIfam" id="TIGR02967">
    <property type="entry name" value="guan_deamin"/>
    <property type="match status" value="1"/>
</dbReference>
<keyword evidence="5 8" id="KW-0378">Hydrolase</keyword>
<proteinExistence type="inferred from homology"/>
<dbReference type="InterPro" id="IPR006680">
    <property type="entry name" value="Amidohydro-rel"/>
</dbReference>
<dbReference type="PANTHER" id="PTHR11271:SF6">
    <property type="entry name" value="GUANINE DEAMINASE"/>
    <property type="match status" value="1"/>
</dbReference>
<comment type="catalytic activity">
    <reaction evidence="8">
        <text>guanine + H2O + H(+) = xanthine + NH4(+)</text>
        <dbReference type="Rhea" id="RHEA:14665"/>
        <dbReference type="ChEBI" id="CHEBI:15377"/>
        <dbReference type="ChEBI" id="CHEBI:15378"/>
        <dbReference type="ChEBI" id="CHEBI:16235"/>
        <dbReference type="ChEBI" id="CHEBI:17712"/>
        <dbReference type="ChEBI" id="CHEBI:28938"/>
        <dbReference type="EC" id="3.5.4.3"/>
    </reaction>
</comment>
<evidence type="ECO:0000256" key="3">
    <source>
        <dbReference type="ARBA" id="ARBA00012781"/>
    </source>
</evidence>
<dbReference type="SUPFAM" id="SSF51338">
    <property type="entry name" value="Composite domain of metallo-dependent hydrolases"/>
    <property type="match status" value="1"/>
</dbReference>
<dbReference type="FunFam" id="3.20.20.140:FF:000022">
    <property type="entry name" value="Guanine deaminase"/>
    <property type="match status" value="1"/>
</dbReference>
<evidence type="ECO:0000256" key="6">
    <source>
        <dbReference type="ARBA" id="ARBA00022833"/>
    </source>
</evidence>
<dbReference type="PANTHER" id="PTHR11271">
    <property type="entry name" value="GUANINE DEAMINASE"/>
    <property type="match status" value="1"/>
</dbReference>
<sequence>MGKRGFRAAILHFLDDPSIAGDAAWEYFADGLLVVEAGKIVAVGEYTHTIDFEVVDYRGKLIIPGFIDTHIHYPQTDMIGAYGAQLLDWLETYTFPEEAKFADEHHARDVAERFLNELLRNGTTTALVFGTVHPQSVDAFFQAAQQRQLRMIAGKVLMDRNAPENLCDTAEQGYAESKELIQRWHGVDRLLYAVTPRFAPTSSRAQLDKAGELLQEFPDVYMHTHLAENEAEIAWVAELFPESDNYLDVYEHSGLLGKRSVFAHGVHLCEASCERLAATDSVVAHCPTSNLFLGSGLFPLRKIQQHGIRVGLGTDVGAGTSFSMLQTMGEAYKVQQLQGQSLAALETLYLATLGGAKALSLDHCIGNFTDGKEADFVVLDLAATPLLASRTARCRSIQETIFVLNTLADDRAVAATYILGEQAQSH</sequence>
<evidence type="ECO:0000259" key="9">
    <source>
        <dbReference type="Pfam" id="PF01979"/>
    </source>
</evidence>
<dbReference type="InterPro" id="IPR032466">
    <property type="entry name" value="Metal_Hydrolase"/>
</dbReference>
<dbReference type="InterPro" id="IPR011059">
    <property type="entry name" value="Metal-dep_hydrolase_composite"/>
</dbReference>
<comment type="cofactor">
    <cofactor evidence="8">
        <name>Zn(2+)</name>
        <dbReference type="ChEBI" id="CHEBI:29105"/>
    </cofactor>
    <text evidence="8">Binds 1 zinc ion per subunit.</text>
</comment>
<evidence type="ECO:0000313" key="10">
    <source>
        <dbReference type="EMBL" id="RUO21794.1"/>
    </source>
</evidence>
<dbReference type="RefSeq" id="WP_126790950.1">
    <property type="nucleotide sequence ID" value="NZ_PIPI01000001.1"/>
</dbReference>
<evidence type="ECO:0000256" key="7">
    <source>
        <dbReference type="NCBIfam" id="TIGR02967"/>
    </source>
</evidence>
<evidence type="ECO:0000313" key="11">
    <source>
        <dbReference type="Proteomes" id="UP000288212"/>
    </source>
</evidence>
<dbReference type="GO" id="GO:0006147">
    <property type="term" value="P:guanine catabolic process"/>
    <property type="evidence" value="ECO:0007669"/>
    <property type="project" value="UniProtKB-UniRule"/>
</dbReference>
<comment type="function">
    <text evidence="8">Catalyzes the hydrolytic deamination of guanine, producing xanthine and ammonia.</text>
</comment>
<dbReference type="InterPro" id="IPR051607">
    <property type="entry name" value="Metallo-dep_hydrolases"/>
</dbReference>
<accession>A0A432VYQ3</accession>
<dbReference type="EMBL" id="PIPI01000001">
    <property type="protein sequence ID" value="RUO21794.1"/>
    <property type="molecule type" value="Genomic_DNA"/>
</dbReference>
<protein>
    <recommendedName>
        <fullName evidence="3 7">Guanine deaminase</fullName>
        <shortName evidence="8">Guanase</shortName>
        <ecNumber evidence="3 7">3.5.4.3</ecNumber>
    </recommendedName>
    <alternativeName>
        <fullName evidence="8">Guanine aminohydrolase</fullName>
    </alternativeName>
</protein>
<dbReference type="Pfam" id="PF01979">
    <property type="entry name" value="Amidohydro_1"/>
    <property type="match status" value="1"/>
</dbReference>
<dbReference type="Gene3D" id="3.20.20.140">
    <property type="entry name" value="Metal-dependent hydrolases"/>
    <property type="match status" value="1"/>
</dbReference>
<dbReference type="InterPro" id="IPR014311">
    <property type="entry name" value="Guanine_deaminase"/>
</dbReference>
<dbReference type="EC" id="3.5.4.3" evidence="3 7"/>